<dbReference type="GO" id="GO:0016020">
    <property type="term" value="C:membrane"/>
    <property type="evidence" value="ECO:0007669"/>
    <property type="project" value="InterPro"/>
</dbReference>
<sequence>MPPTTSYIPLCYFFFFFFTSLCISSTTTTTTKANLTLPHQHPHPESVVLHLQRKLNASISTTTTTRRRRGRILADESSSSSSSCVTGNPIDDCWRCDPNWANNRQRLADCGIGFGQDALGGKNGQIYIVTDSSDPDPVNPTPGTLRYGVIQSDPLWITFSNNMLIHLKEELSSTASRPSTAAAPTSTSSAADASLSSTSPTSSSTTSTFTTACLLRRRTCGRAPRITVYGRNPTATGYPSSGLVKSGSTIARCLIVGTG</sequence>
<dbReference type="GO" id="GO:0030570">
    <property type="term" value="F:pectate lyase activity"/>
    <property type="evidence" value="ECO:0007669"/>
    <property type="project" value="InterPro"/>
</dbReference>
<protein>
    <recommendedName>
        <fullName evidence="6">Pectate lyase</fullName>
    </recommendedName>
</protein>
<name>A0AAP0Q5U5_9MAGN</name>
<dbReference type="InterPro" id="IPR045032">
    <property type="entry name" value="PEL"/>
</dbReference>
<dbReference type="Proteomes" id="UP001420932">
    <property type="component" value="Unassembled WGS sequence"/>
</dbReference>
<keyword evidence="1 3" id="KW-0732">Signal</keyword>
<feature type="region of interest" description="Disordered" evidence="2">
    <location>
        <begin position="174"/>
        <end position="208"/>
    </location>
</feature>
<dbReference type="SUPFAM" id="SSF90112">
    <property type="entry name" value="Neurotransmitter-gated ion-channel transmembrane pore"/>
    <property type="match status" value="1"/>
</dbReference>
<dbReference type="GO" id="GO:0006811">
    <property type="term" value="P:monoatomic ion transport"/>
    <property type="evidence" value="ECO:0007669"/>
    <property type="project" value="InterPro"/>
</dbReference>
<evidence type="ECO:0000313" key="5">
    <source>
        <dbReference type="Proteomes" id="UP001420932"/>
    </source>
</evidence>
<dbReference type="PANTHER" id="PTHR31683:SF11">
    <property type="entry name" value="PECTATE LYASE"/>
    <property type="match status" value="1"/>
</dbReference>
<dbReference type="SUPFAM" id="SSF51126">
    <property type="entry name" value="Pectin lyase-like"/>
    <property type="match status" value="1"/>
</dbReference>
<reference evidence="4 5" key="1">
    <citation type="submission" date="2024-01" db="EMBL/GenBank/DDBJ databases">
        <title>Genome assemblies of Stephania.</title>
        <authorList>
            <person name="Yang L."/>
        </authorList>
    </citation>
    <scope>NUCLEOTIDE SEQUENCE [LARGE SCALE GENOMIC DNA]</scope>
    <source>
        <strain evidence="4">YNDBR</strain>
        <tissue evidence="4">Leaf</tissue>
    </source>
</reference>
<comment type="caution">
    <text evidence="4">The sequence shown here is derived from an EMBL/GenBank/DDBJ whole genome shotgun (WGS) entry which is preliminary data.</text>
</comment>
<dbReference type="InterPro" id="IPR012334">
    <property type="entry name" value="Pectin_lyas_fold"/>
</dbReference>
<accession>A0AAP0Q5U5</accession>
<feature type="chain" id="PRO_5042887877" description="Pectate lyase" evidence="3">
    <location>
        <begin position="25"/>
        <end position="259"/>
    </location>
</feature>
<dbReference type="Gene3D" id="2.160.20.10">
    <property type="entry name" value="Single-stranded right-handed beta-helix, Pectin lyase-like"/>
    <property type="match status" value="1"/>
</dbReference>
<evidence type="ECO:0000313" key="4">
    <source>
        <dbReference type="EMBL" id="KAK9168595.1"/>
    </source>
</evidence>
<evidence type="ECO:0008006" key="6">
    <source>
        <dbReference type="Google" id="ProtNLM"/>
    </source>
</evidence>
<dbReference type="AlphaFoldDB" id="A0AAP0Q5U5"/>
<dbReference type="EMBL" id="JBBNAF010000001">
    <property type="protein sequence ID" value="KAK9168595.1"/>
    <property type="molecule type" value="Genomic_DNA"/>
</dbReference>
<dbReference type="InterPro" id="IPR018082">
    <property type="entry name" value="AmbAllergen"/>
</dbReference>
<dbReference type="PRINTS" id="PR00807">
    <property type="entry name" value="AMBALLERGEN"/>
</dbReference>
<evidence type="ECO:0000256" key="2">
    <source>
        <dbReference type="SAM" id="MobiDB-lite"/>
    </source>
</evidence>
<dbReference type="PANTHER" id="PTHR31683">
    <property type="entry name" value="PECTATE LYASE 18-RELATED"/>
    <property type="match status" value="1"/>
</dbReference>
<proteinExistence type="predicted"/>
<dbReference type="InterPro" id="IPR036719">
    <property type="entry name" value="Neuro-gated_channel_TM_sf"/>
</dbReference>
<gene>
    <name evidence="4" type="ORF">Syun_000735</name>
</gene>
<organism evidence="4 5">
    <name type="scientific">Stephania yunnanensis</name>
    <dbReference type="NCBI Taxonomy" id="152371"/>
    <lineage>
        <taxon>Eukaryota</taxon>
        <taxon>Viridiplantae</taxon>
        <taxon>Streptophyta</taxon>
        <taxon>Embryophyta</taxon>
        <taxon>Tracheophyta</taxon>
        <taxon>Spermatophyta</taxon>
        <taxon>Magnoliopsida</taxon>
        <taxon>Ranunculales</taxon>
        <taxon>Menispermaceae</taxon>
        <taxon>Menispermoideae</taxon>
        <taxon>Cissampelideae</taxon>
        <taxon>Stephania</taxon>
    </lineage>
</organism>
<feature type="signal peptide" evidence="3">
    <location>
        <begin position="1"/>
        <end position="24"/>
    </location>
</feature>
<dbReference type="InterPro" id="IPR011050">
    <property type="entry name" value="Pectin_lyase_fold/virulence"/>
</dbReference>
<keyword evidence="5" id="KW-1185">Reference proteome</keyword>
<evidence type="ECO:0000256" key="3">
    <source>
        <dbReference type="SAM" id="SignalP"/>
    </source>
</evidence>
<evidence type="ECO:0000256" key="1">
    <source>
        <dbReference type="ARBA" id="ARBA00022729"/>
    </source>
</evidence>